<accession>A0A2P4Y8W5</accession>
<evidence type="ECO:0000259" key="2">
    <source>
        <dbReference type="PROSITE" id="PS50013"/>
    </source>
</evidence>
<dbReference type="SMART" id="SM00298">
    <property type="entry name" value="CHROMO"/>
    <property type="match status" value="1"/>
</dbReference>
<dbReference type="InterPro" id="IPR016197">
    <property type="entry name" value="Chromo-like_dom_sf"/>
</dbReference>
<protein>
    <submittedName>
        <fullName evidence="3">Reverse transcriptase</fullName>
    </submittedName>
</protein>
<keyword evidence="3" id="KW-0808">Transferase</keyword>
<dbReference type="Pfam" id="PF00385">
    <property type="entry name" value="Chromo"/>
    <property type="match status" value="1"/>
</dbReference>
<reference evidence="3 4" key="1">
    <citation type="journal article" date="2017" name="Genome Biol. Evol.">
        <title>Phytophthora megakarya and P. palmivora, closely related causal agents of cacao black pod rot, underwent increases in genome sizes and gene numbers by different mechanisms.</title>
        <authorList>
            <person name="Ali S.S."/>
            <person name="Shao J."/>
            <person name="Lary D.J."/>
            <person name="Kronmiller B."/>
            <person name="Shen D."/>
            <person name="Strem M.D."/>
            <person name="Amoako-Attah I."/>
            <person name="Akrofi A.Y."/>
            <person name="Begoude B.A."/>
            <person name="Ten Hoopen G.M."/>
            <person name="Coulibaly K."/>
            <person name="Kebe B.I."/>
            <person name="Melnick R.L."/>
            <person name="Guiltinan M.J."/>
            <person name="Tyler B.M."/>
            <person name="Meinhardt L.W."/>
            <person name="Bailey B.A."/>
        </authorList>
    </citation>
    <scope>NUCLEOTIDE SEQUENCE [LARGE SCALE GENOMIC DNA]</scope>
    <source>
        <strain evidence="4">sbr112.9</strain>
    </source>
</reference>
<dbReference type="AlphaFoldDB" id="A0A2P4Y8W5"/>
<dbReference type="Gene3D" id="2.40.50.40">
    <property type="match status" value="1"/>
</dbReference>
<feature type="compositionally biased region" description="Basic and acidic residues" evidence="1">
    <location>
        <begin position="459"/>
        <end position="469"/>
    </location>
</feature>
<dbReference type="CDD" id="cd00303">
    <property type="entry name" value="retropepsin_like"/>
    <property type="match status" value="1"/>
</dbReference>
<comment type="caution">
    <text evidence="3">The sequence shown here is derived from an EMBL/GenBank/DDBJ whole genome shotgun (WGS) entry which is preliminary data.</text>
</comment>
<evidence type="ECO:0000313" key="4">
    <source>
        <dbReference type="Proteomes" id="UP000237271"/>
    </source>
</evidence>
<proteinExistence type="predicted"/>
<dbReference type="PROSITE" id="PS50013">
    <property type="entry name" value="CHROMO_2"/>
    <property type="match status" value="1"/>
</dbReference>
<feature type="compositionally biased region" description="Low complexity" evidence="1">
    <location>
        <begin position="418"/>
        <end position="439"/>
    </location>
</feature>
<feature type="region of interest" description="Disordered" evidence="1">
    <location>
        <begin position="345"/>
        <end position="469"/>
    </location>
</feature>
<feature type="non-terminal residue" evidence="3">
    <location>
        <position position="1"/>
    </location>
</feature>
<feature type="compositionally biased region" description="Basic residues" evidence="1">
    <location>
        <begin position="528"/>
        <end position="544"/>
    </location>
</feature>
<feature type="domain" description="Chromo" evidence="2">
    <location>
        <begin position="476"/>
        <end position="533"/>
    </location>
</feature>
<dbReference type="EMBL" id="NCKW01004904">
    <property type="protein sequence ID" value="POM74250.1"/>
    <property type="molecule type" value="Genomic_DNA"/>
</dbReference>
<name>A0A2P4Y8W5_9STRA</name>
<dbReference type="Proteomes" id="UP000237271">
    <property type="component" value="Unassembled WGS sequence"/>
</dbReference>
<feature type="region of interest" description="Disordered" evidence="1">
    <location>
        <begin position="139"/>
        <end position="176"/>
    </location>
</feature>
<keyword evidence="3" id="KW-0695">RNA-directed DNA polymerase</keyword>
<dbReference type="InterPro" id="IPR000953">
    <property type="entry name" value="Chromo/chromo_shadow_dom"/>
</dbReference>
<dbReference type="OrthoDB" id="127626at2759"/>
<dbReference type="InterPro" id="IPR021109">
    <property type="entry name" value="Peptidase_aspartic_dom_sf"/>
</dbReference>
<keyword evidence="3" id="KW-0548">Nucleotidyltransferase</keyword>
<dbReference type="Gene3D" id="2.40.70.10">
    <property type="entry name" value="Acid Proteases"/>
    <property type="match status" value="1"/>
</dbReference>
<dbReference type="InterPro" id="IPR023780">
    <property type="entry name" value="Chromo_domain"/>
</dbReference>
<evidence type="ECO:0000313" key="3">
    <source>
        <dbReference type="EMBL" id="POM74250.1"/>
    </source>
</evidence>
<evidence type="ECO:0000256" key="1">
    <source>
        <dbReference type="SAM" id="MobiDB-lite"/>
    </source>
</evidence>
<keyword evidence="4" id="KW-1185">Reference proteome</keyword>
<organism evidence="3 4">
    <name type="scientific">Phytophthora palmivora</name>
    <dbReference type="NCBI Taxonomy" id="4796"/>
    <lineage>
        <taxon>Eukaryota</taxon>
        <taxon>Sar</taxon>
        <taxon>Stramenopiles</taxon>
        <taxon>Oomycota</taxon>
        <taxon>Peronosporomycetes</taxon>
        <taxon>Peronosporales</taxon>
        <taxon>Peronosporaceae</taxon>
        <taxon>Phytophthora</taxon>
    </lineage>
</organism>
<feature type="region of interest" description="Disordered" evidence="1">
    <location>
        <begin position="522"/>
        <end position="544"/>
    </location>
</feature>
<gene>
    <name evidence="3" type="ORF">PHPALM_8823</name>
</gene>
<dbReference type="SUPFAM" id="SSF54160">
    <property type="entry name" value="Chromo domain-like"/>
    <property type="match status" value="1"/>
</dbReference>
<dbReference type="GO" id="GO:0003964">
    <property type="term" value="F:RNA-directed DNA polymerase activity"/>
    <property type="evidence" value="ECO:0007669"/>
    <property type="project" value="UniProtKB-KW"/>
</dbReference>
<dbReference type="CDD" id="cd00024">
    <property type="entry name" value="CD_CSD"/>
    <property type="match status" value="1"/>
</dbReference>
<sequence length="544" mass="59363">VEGSQLYAEVLGARASDVVTVRLATGTCVTVPKVPLDLGVKFLDFDSRERCLVLDLDSRYDLILGMAWLERHEPWIDWKSKTLGATHFSPDGALASHEPTSARTQKRYWREHWTGSVSLLDVGVSELVNACVGDTSPEIGATLTTSAGPERSSLDERGVARNPLGGVGPTRDAPPRVQVDAVGNEARFHGLRPDENCEVARTPLSSTRPDGKLLRARLSVVDGTRRMRRRASATLYTSDEVSSVSSEDTPRDCSEQLYTLVNGVTREVDGDISLSDLPTVDALLKLDEMSVGELGDALKAGGLAEVVVAKKGLAYTLNLPKKMRTHPVFYVGLLKPYRDPSQVSAEALAPSGKPTATVERRSAASAPAGQSDPADERPSRAAQDSSAPGPPCGLPAGSQVSQRPARPGLRPRRHGVQPAPGHPRSGRAGPPPSRGNRGAVRIHASQRARGQPSHSKNPAADRRPPALLDQHGELHYHLERLLKRRRRRGHTQYLVKWRGIPPSWEYEVPLRQDCPDVVDAFDREHPRRQSRPRPTRRSARASRC</sequence>